<dbReference type="InterPro" id="IPR001611">
    <property type="entry name" value="Leu-rich_rpt"/>
</dbReference>
<dbReference type="PANTHER" id="PTHR24373:SF370">
    <property type="entry name" value="FISH-LIPS, ISOFORM E"/>
    <property type="match status" value="1"/>
</dbReference>
<dbReference type="Proteomes" id="UP001432322">
    <property type="component" value="Unassembled WGS sequence"/>
</dbReference>
<dbReference type="SUPFAM" id="SSF52058">
    <property type="entry name" value="L domain-like"/>
    <property type="match status" value="1"/>
</dbReference>
<dbReference type="EMBL" id="BTSY01000007">
    <property type="protein sequence ID" value="GMT36622.1"/>
    <property type="molecule type" value="Genomic_DNA"/>
</dbReference>
<proteinExistence type="predicted"/>
<dbReference type="InterPro" id="IPR003591">
    <property type="entry name" value="Leu-rich_rpt_typical-subtyp"/>
</dbReference>
<feature type="signal peptide" evidence="6">
    <location>
        <begin position="1"/>
        <end position="22"/>
    </location>
</feature>
<feature type="transmembrane region" description="Helical" evidence="5">
    <location>
        <begin position="495"/>
        <end position="516"/>
    </location>
</feature>
<keyword evidence="1" id="KW-0433">Leucine-rich repeat</keyword>
<reference evidence="7" key="1">
    <citation type="submission" date="2023-10" db="EMBL/GenBank/DDBJ databases">
        <title>Genome assembly of Pristionchus species.</title>
        <authorList>
            <person name="Yoshida K."/>
            <person name="Sommer R.J."/>
        </authorList>
    </citation>
    <scope>NUCLEOTIDE SEQUENCE</scope>
    <source>
        <strain evidence="7">RS5133</strain>
    </source>
</reference>
<dbReference type="InterPro" id="IPR026906">
    <property type="entry name" value="LRR_5"/>
</dbReference>
<evidence type="ECO:0000313" key="7">
    <source>
        <dbReference type="EMBL" id="GMT36622.1"/>
    </source>
</evidence>
<evidence type="ECO:0000256" key="2">
    <source>
        <dbReference type="ARBA" id="ARBA00022729"/>
    </source>
</evidence>
<comment type="caution">
    <text evidence="7">The sequence shown here is derived from an EMBL/GenBank/DDBJ whole genome shotgun (WGS) entry which is preliminary data.</text>
</comment>
<protein>
    <submittedName>
        <fullName evidence="7">Uncharacterized protein</fullName>
    </submittedName>
</protein>
<dbReference type="Pfam" id="PF13306">
    <property type="entry name" value="LRR_5"/>
    <property type="match status" value="1"/>
</dbReference>
<keyword evidence="3" id="KW-0677">Repeat</keyword>
<dbReference type="Gene3D" id="3.80.10.10">
    <property type="entry name" value="Ribonuclease Inhibitor"/>
    <property type="match status" value="1"/>
</dbReference>
<sequence>SFFQVMRLLAISLLVSLALVGAKFSRRFDENEESPELDREGFDDYDYEEPLAKHNKVEDDLDKHIKKKTGEILKKKKPADSETNEEEGKPQRNEAKAGKEDDKPIEICDGTREEACTCEENEVRCINIIFDDETFLETLDVILAPDNKKLKENKFKPIVARFADNIITKLKRNRMPEGMEEDLAELHLERNKISFIDKSAFDGFTNISKLNLARNRLRTVKSDWFLGDIEKTLHQLDLSSNGIHEMEETPFRRLTKLKKLVLDGNKLKLTANMFEGLENLETLSLDDCDISELPEGIFKPLKKLKALSLRGNPFVDVPIALEDVNHLKNLDLSETNINELHRQSFIDEPELEYIYFEQMPYLSAVQDCAFCGMKKLKVLTFHNCTRLVTIDENAFGFKEFTDDRTAELTELHISKTAITKVGLHMLEYDSLERLELSYSPLNCTCDIMFLKNIKLAGSMPTNARCEYPKAMKGKYLDQAQTKELCGSRYARGFRFFFALFGAISAAIIVTLGFILFNKGYRFTNISSLPLPSLPGTNSAYTNLNRQEENELTDAANTPDGTPDFQPRPQAV</sequence>
<dbReference type="Pfam" id="PF13855">
    <property type="entry name" value="LRR_8"/>
    <property type="match status" value="2"/>
</dbReference>
<keyword evidence="2 6" id="KW-0732">Signal</keyword>
<keyword evidence="5" id="KW-1133">Transmembrane helix</keyword>
<feature type="region of interest" description="Disordered" evidence="4">
    <location>
        <begin position="69"/>
        <end position="106"/>
    </location>
</feature>
<keyword evidence="5" id="KW-0812">Transmembrane</keyword>
<dbReference type="AlphaFoldDB" id="A0AAV5WWU0"/>
<evidence type="ECO:0000256" key="6">
    <source>
        <dbReference type="SAM" id="SignalP"/>
    </source>
</evidence>
<dbReference type="SMART" id="SM00369">
    <property type="entry name" value="LRR_TYP"/>
    <property type="match status" value="6"/>
</dbReference>
<evidence type="ECO:0000256" key="3">
    <source>
        <dbReference type="ARBA" id="ARBA00022737"/>
    </source>
</evidence>
<feature type="chain" id="PRO_5043686231" evidence="6">
    <location>
        <begin position="23"/>
        <end position="571"/>
    </location>
</feature>
<organism evidence="7 8">
    <name type="scientific">Pristionchus fissidentatus</name>
    <dbReference type="NCBI Taxonomy" id="1538716"/>
    <lineage>
        <taxon>Eukaryota</taxon>
        <taxon>Metazoa</taxon>
        <taxon>Ecdysozoa</taxon>
        <taxon>Nematoda</taxon>
        <taxon>Chromadorea</taxon>
        <taxon>Rhabditida</taxon>
        <taxon>Rhabditina</taxon>
        <taxon>Diplogasteromorpha</taxon>
        <taxon>Diplogasteroidea</taxon>
        <taxon>Neodiplogasteridae</taxon>
        <taxon>Pristionchus</taxon>
    </lineage>
</organism>
<evidence type="ECO:0000256" key="5">
    <source>
        <dbReference type="SAM" id="Phobius"/>
    </source>
</evidence>
<gene>
    <name evidence="7" type="ORF">PFISCL1PPCAC_27919</name>
</gene>
<keyword evidence="5" id="KW-0472">Membrane</keyword>
<feature type="compositionally biased region" description="Basic and acidic residues" evidence="4">
    <location>
        <begin position="86"/>
        <end position="106"/>
    </location>
</feature>
<evidence type="ECO:0000313" key="8">
    <source>
        <dbReference type="Proteomes" id="UP001432322"/>
    </source>
</evidence>
<feature type="non-terminal residue" evidence="7">
    <location>
        <position position="1"/>
    </location>
</feature>
<dbReference type="PANTHER" id="PTHR24373">
    <property type="entry name" value="SLIT RELATED LEUCINE-RICH REPEAT NEURONAL PROTEIN"/>
    <property type="match status" value="1"/>
</dbReference>
<keyword evidence="8" id="KW-1185">Reference proteome</keyword>
<name>A0AAV5WWU0_9BILA</name>
<feature type="region of interest" description="Disordered" evidence="4">
    <location>
        <begin position="548"/>
        <end position="571"/>
    </location>
</feature>
<evidence type="ECO:0000256" key="1">
    <source>
        <dbReference type="ARBA" id="ARBA00022614"/>
    </source>
</evidence>
<dbReference type="InterPro" id="IPR050328">
    <property type="entry name" value="Dev_Immune_Receptor"/>
</dbReference>
<dbReference type="GO" id="GO:0031012">
    <property type="term" value="C:extracellular matrix"/>
    <property type="evidence" value="ECO:0007669"/>
    <property type="project" value="TreeGrafter"/>
</dbReference>
<dbReference type="InterPro" id="IPR032675">
    <property type="entry name" value="LRR_dom_sf"/>
</dbReference>
<dbReference type="GO" id="GO:0005615">
    <property type="term" value="C:extracellular space"/>
    <property type="evidence" value="ECO:0007669"/>
    <property type="project" value="TreeGrafter"/>
</dbReference>
<evidence type="ECO:0000256" key="4">
    <source>
        <dbReference type="SAM" id="MobiDB-lite"/>
    </source>
</evidence>
<accession>A0AAV5WWU0</accession>